<sequence>MAHHEFQIAECSAFSCSNGFRLLAHAGNMSRTQIERATTTRYLDYDQRSKEQETHQADAKDKTEQQTLETTLKKQPKP</sequence>
<feature type="region of interest" description="Disordered" evidence="1">
    <location>
        <begin position="40"/>
        <end position="78"/>
    </location>
</feature>
<feature type="compositionally biased region" description="Basic and acidic residues" evidence="1">
    <location>
        <begin position="43"/>
        <end position="64"/>
    </location>
</feature>
<evidence type="ECO:0000313" key="2">
    <source>
        <dbReference type="EMBL" id="RKJ86291.1"/>
    </source>
</evidence>
<dbReference type="AlphaFoldDB" id="A0A3A9ID65"/>
<evidence type="ECO:0000256" key="1">
    <source>
        <dbReference type="SAM" id="MobiDB-lite"/>
    </source>
</evidence>
<protein>
    <submittedName>
        <fullName evidence="2">Uncharacterized protein</fullName>
    </submittedName>
</protein>
<name>A0A3A9ID65_AERVE</name>
<organism evidence="2 3">
    <name type="scientific">Aeromonas veronii</name>
    <dbReference type="NCBI Taxonomy" id="654"/>
    <lineage>
        <taxon>Bacteria</taxon>
        <taxon>Pseudomonadati</taxon>
        <taxon>Pseudomonadota</taxon>
        <taxon>Gammaproteobacteria</taxon>
        <taxon>Aeromonadales</taxon>
        <taxon>Aeromonadaceae</taxon>
        <taxon>Aeromonas</taxon>
    </lineage>
</organism>
<gene>
    <name evidence="2" type="ORF">D6R50_18590</name>
</gene>
<reference evidence="2 3" key="1">
    <citation type="submission" date="2018-09" db="EMBL/GenBank/DDBJ databases">
        <title>Genome sequencing of Aeromonas veronii MS-17-88.</title>
        <authorList>
            <person name="Tekedar H.C."/>
            <person name="Arick M.A."/>
            <person name="Hsu C.-Y."/>
            <person name="Thrash A."/>
            <person name="Karsi A."/>
            <person name="Lawrence M.L."/>
            <person name="Abdelhamed H."/>
        </authorList>
    </citation>
    <scope>NUCLEOTIDE SEQUENCE [LARGE SCALE GENOMIC DNA]</scope>
    <source>
        <strain evidence="2 3">MS 17-88</strain>
    </source>
</reference>
<evidence type="ECO:0000313" key="3">
    <source>
        <dbReference type="Proteomes" id="UP000281725"/>
    </source>
</evidence>
<proteinExistence type="predicted"/>
<comment type="caution">
    <text evidence="2">The sequence shown here is derived from an EMBL/GenBank/DDBJ whole genome shotgun (WGS) entry which is preliminary data.</text>
</comment>
<dbReference type="Proteomes" id="UP000281725">
    <property type="component" value="Unassembled WGS sequence"/>
</dbReference>
<dbReference type="EMBL" id="RAWX01000004">
    <property type="protein sequence ID" value="RKJ86291.1"/>
    <property type="molecule type" value="Genomic_DNA"/>
</dbReference>
<accession>A0A3A9ID65</accession>